<evidence type="ECO:0000256" key="11">
    <source>
        <dbReference type="ARBA" id="ARBA00023157"/>
    </source>
</evidence>
<dbReference type="InterPro" id="IPR036188">
    <property type="entry name" value="FAD/NAD-bd_sf"/>
</dbReference>
<dbReference type="GeneID" id="117668040"/>
<evidence type="ECO:0000256" key="4">
    <source>
        <dbReference type="ARBA" id="ARBA00022525"/>
    </source>
</evidence>
<dbReference type="FunFam" id="1.10.405.10:FF:000004">
    <property type="entry name" value="Amine oxidase"/>
    <property type="match status" value="1"/>
</dbReference>
<dbReference type="Pfam" id="PF01593">
    <property type="entry name" value="Amino_oxidase"/>
    <property type="match status" value="1"/>
</dbReference>
<evidence type="ECO:0000256" key="3">
    <source>
        <dbReference type="ARBA" id="ARBA00005465"/>
    </source>
</evidence>
<evidence type="ECO:0000256" key="2">
    <source>
        <dbReference type="ARBA" id="ARBA00004613"/>
    </source>
</evidence>
<comment type="catalytic activity">
    <reaction evidence="14">
        <text>an L-alpha-amino acid + O2 + H2O = a 2-oxocarboxylate + H2O2 + NH4(+)</text>
        <dbReference type="Rhea" id="RHEA:13781"/>
        <dbReference type="ChEBI" id="CHEBI:15377"/>
        <dbReference type="ChEBI" id="CHEBI:15379"/>
        <dbReference type="ChEBI" id="CHEBI:16240"/>
        <dbReference type="ChEBI" id="CHEBI:28938"/>
        <dbReference type="ChEBI" id="CHEBI:35179"/>
        <dbReference type="ChEBI" id="CHEBI:59869"/>
        <dbReference type="EC" id="1.4.3.2"/>
    </reaction>
</comment>
<evidence type="ECO:0000256" key="10">
    <source>
        <dbReference type="ARBA" id="ARBA00023022"/>
    </source>
</evidence>
<dbReference type="GO" id="GO:0005576">
    <property type="term" value="C:extracellular region"/>
    <property type="evidence" value="ECO:0007669"/>
    <property type="project" value="UniProtKB-SubCell"/>
</dbReference>
<reference evidence="20" key="1">
    <citation type="submission" date="2025-08" db="UniProtKB">
        <authorList>
            <consortium name="RefSeq"/>
        </authorList>
    </citation>
    <scope>IDENTIFICATION</scope>
    <source>
        <tissue evidence="20">Blood</tissue>
    </source>
</reference>
<feature type="domain" description="Amine oxidase" evidence="18">
    <location>
        <begin position="73"/>
        <end position="499"/>
    </location>
</feature>
<dbReference type="AlphaFoldDB" id="A0A6P9CCQ2"/>
<feature type="binding site" evidence="15">
    <location>
        <position position="74"/>
    </location>
    <ligand>
        <name>FAD</name>
        <dbReference type="ChEBI" id="CHEBI:57692"/>
    </ligand>
</feature>
<evidence type="ECO:0000313" key="20">
    <source>
        <dbReference type="RefSeq" id="XP_034277620.1"/>
    </source>
</evidence>
<comment type="cofactor">
    <cofactor evidence="1 16">
        <name>FAD</name>
        <dbReference type="ChEBI" id="CHEBI:57692"/>
    </cofactor>
</comment>
<feature type="binding site" evidence="15">
    <location>
        <position position="245"/>
    </location>
    <ligand>
        <name>substrate</name>
    </ligand>
</feature>
<evidence type="ECO:0000256" key="14">
    <source>
        <dbReference type="ARBA" id="ARBA00047637"/>
    </source>
</evidence>
<dbReference type="OMA" id="NCSHLMS"/>
<proteinExistence type="inferred from homology"/>
<evidence type="ECO:0000256" key="15">
    <source>
        <dbReference type="PIRSR" id="PIRSR601613-1"/>
    </source>
</evidence>
<feature type="chain" id="PRO_5028096511" description="Amine oxidase" evidence="17">
    <location>
        <begin position="31"/>
        <end position="503"/>
    </location>
</feature>
<dbReference type="RefSeq" id="XP_034277620.1">
    <property type="nucleotide sequence ID" value="XM_034421729.2"/>
</dbReference>
<dbReference type="PANTHER" id="PTHR10742">
    <property type="entry name" value="FLAVIN MONOAMINE OXIDASE"/>
    <property type="match status" value="1"/>
</dbReference>
<feature type="binding site" evidence="15">
    <location>
        <begin position="115"/>
        <end position="118"/>
    </location>
    <ligand>
        <name>FAD</name>
        <dbReference type="ChEBI" id="CHEBI:57692"/>
    </ligand>
</feature>
<dbReference type="GO" id="GO:0090729">
    <property type="term" value="F:toxin activity"/>
    <property type="evidence" value="ECO:0007669"/>
    <property type="project" value="UniProtKB-KW"/>
</dbReference>
<keyword evidence="11" id="KW-1015">Disulfide bond</keyword>
<feature type="binding site" evidence="15">
    <location>
        <begin position="93"/>
        <end position="94"/>
    </location>
    <ligand>
        <name>FAD</name>
        <dbReference type="ChEBI" id="CHEBI:57692"/>
    </ligand>
</feature>
<evidence type="ECO:0000256" key="7">
    <source>
        <dbReference type="ARBA" id="ARBA00022656"/>
    </source>
</evidence>
<gene>
    <name evidence="20" type="primary">LOC117668040</name>
</gene>
<keyword evidence="5" id="KW-0929">Antimicrobial</keyword>
<dbReference type="EC" id="1.4.3.-" evidence="16"/>
<name>A0A6P9CCQ2_PANGU</name>
<dbReference type="InterPro" id="IPR002937">
    <property type="entry name" value="Amino_oxidase"/>
</dbReference>
<keyword evidence="12" id="KW-0325">Glycoprotein</keyword>
<evidence type="ECO:0000256" key="12">
    <source>
        <dbReference type="ARBA" id="ARBA00023180"/>
    </source>
</evidence>
<keyword evidence="13" id="KW-1199">Hemostasis impairing toxin</keyword>
<dbReference type="GO" id="GO:0042742">
    <property type="term" value="P:defense response to bacterium"/>
    <property type="evidence" value="ECO:0007669"/>
    <property type="project" value="UniProtKB-KW"/>
</dbReference>
<evidence type="ECO:0000256" key="8">
    <source>
        <dbReference type="ARBA" id="ARBA00022827"/>
    </source>
</evidence>
<dbReference type="Gene3D" id="3.90.660.10">
    <property type="match status" value="1"/>
</dbReference>
<evidence type="ECO:0000256" key="5">
    <source>
        <dbReference type="ARBA" id="ARBA00022529"/>
    </source>
</evidence>
<keyword evidence="8 16" id="KW-0274">FAD</keyword>
<dbReference type="PRINTS" id="PR00757">
    <property type="entry name" value="AMINEOXDASEF"/>
</dbReference>
<keyword evidence="4" id="KW-0964">Secreted</keyword>
<feature type="binding site" evidence="15">
    <location>
        <position position="281"/>
    </location>
    <ligand>
        <name>FAD</name>
        <dbReference type="ChEBI" id="CHEBI:57692"/>
    </ligand>
</feature>
<dbReference type="InParanoid" id="A0A6P9CCQ2"/>
<keyword evidence="7" id="KW-0800">Toxin</keyword>
<evidence type="ECO:0000313" key="19">
    <source>
        <dbReference type="Proteomes" id="UP001652622"/>
    </source>
</evidence>
<feature type="binding site" evidence="15">
    <location>
        <position position="118"/>
    </location>
    <ligand>
        <name>substrate</name>
    </ligand>
</feature>
<keyword evidence="6 16" id="KW-0285">Flavoprotein</keyword>
<evidence type="ECO:0000256" key="13">
    <source>
        <dbReference type="ARBA" id="ARBA00023240"/>
    </source>
</evidence>
<keyword evidence="9 16" id="KW-0560">Oxidoreductase</keyword>
<evidence type="ECO:0000256" key="9">
    <source>
        <dbReference type="ARBA" id="ARBA00023002"/>
    </source>
</evidence>
<dbReference type="SUPFAM" id="SSF51905">
    <property type="entry name" value="FAD/NAD(P)-binding domain"/>
    <property type="match status" value="1"/>
</dbReference>
<feature type="signal peptide" evidence="17">
    <location>
        <begin position="1"/>
        <end position="30"/>
    </location>
</feature>
<keyword evidence="10" id="KW-0044">Antibiotic</keyword>
<comment type="similarity">
    <text evidence="3">Belongs to the flavin monoamine oxidase family. FIG1 subfamily.</text>
</comment>
<dbReference type="KEGG" id="pgut:117668040"/>
<keyword evidence="17" id="KW-0732">Signal</keyword>
<dbReference type="SUPFAM" id="SSF54373">
    <property type="entry name" value="FAD-linked reductases, C-terminal domain"/>
    <property type="match status" value="1"/>
</dbReference>
<comment type="subcellular location">
    <subcellularLocation>
        <location evidence="2">Secreted</location>
    </subcellularLocation>
</comment>
<dbReference type="PANTHER" id="PTHR10742:SF355">
    <property type="entry name" value="AMINE OXIDASE"/>
    <property type="match status" value="1"/>
</dbReference>
<evidence type="ECO:0000256" key="17">
    <source>
        <dbReference type="SAM" id="SignalP"/>
    </source>
</evidence>
<dbReference type="Proteomes" id="UP001652622">
    <property type="component" value="Unplaced"/>
</dbReference>
<dbReference type="GO" id="GO:0009063">
    <property type="term" value="P:amino acid catabolic process"/>
    <property type="evidence" value="ECO:0007669"/>
    <property type="project" value="TreeGrafter"/>
</dbReference>
<organism evidence="19 20">
    <name type="scientific">Pantherophis guttatus</name>
    <name type="common">Corn snake</name>
    <name type="synonym">Elaphe guttata</name>
    <dbReference type="NCBI Taxonomy" id="94885"/>
    <lineage>
        <taxon>Eukaryota</taxon>
        <taxon>Metazoa</taxon>
        <taxon>Chordata</taxon>
        <taxon>Craniata</taxon>
        <taxon>Vertebrata</taxon>
        <taxon>Euteleostomi</taxon>
        <taxon>Lepidosauria</taxon>
        <taxon>Squamata</taxon>
        <taxon>Bifurcata</taxon>
        <taxon>Unidentata</taxon>
        <taxon>Episquamata</taxon>
        <taxon>Toxicofera</taxon>
        <taxon>Serpentes</taxon>
        <taxon>Colubroidea</taxon>
        <taxon>Colubridae</taxon>
        <taxon>Colubrinae</taxon>
        <taxon>Pantherophis</taxon>
    </lineage>
</organism>
<evidence type="ECO:0000256" key="1">
    <source>
        <dbReference type="ARBA" id="ARBA00001974"/>
    </source>
</evidence>
<dbReference type="Gene3D" id="3.50.50.60">
    <property type="entry name" value="FAD/NAD(P)-binding domain"/>
    <property type="match status" value="1"/>
</dbReference>
<sequence length="503" mass="57262">MTYGEISSDGYLSAPPVLLLLVLFLGVPRSENHVTNVEDCFKEPEYENWLATARDGLRKTLKPKTIVIVGAGISGLTAAKLLREAGHQVVILEASNRVGGRIKTHREDDWYVDVGPMRLPKTHRIVREYLKKFKLRLNPFNQTDQNGWYLIQNVREKMTPHNPENFGYQLNPNEEGKSASQLFDETLNKVTDNCTLLKEKYDSFSTKEYLIKEGNLSKGAVEMIGDFLNEESGFHNSFLISVMDHFIFSNSSFDEITGGFDQLPQSFFREMVKIVHFSCTVEKIVRAKNKVRVFYKWLSRSTSLVADYVLITATARAARLIKFVPPLSIPKTRALRSLTYASATKIALVCTEKFWEKEGIHGGRSITDLPSRTIYYPNHNFPHGIGVLLASYTWYSDSEFYTTLSDEKCVDVVMDDLVEIHQVSKIYLKSVCGKYVVQKWTLDQYSMGAFSTYTPYQITHYSQILAQNEGRIHFAGEYTAHPHGWIETSMKSAIRAAINIHNA</sequence>
<dbReference type="GO" id="GO:0001716">
    <property type="term" value="F:L-amino-acid oxidase activity"/>
    <property type="evidence" value="ECO:0007669"/>
    <property type="project" value="UniProtKB-EC"/>
</dbReference>
<accession>A0A6P9CCQ2</accession>
<evidence type="ECO:0000256" key="6">
    <source>
        <dbReference type="ARBA" id="ARBA00022630"/>
    </source>
</evidence>
<evidence type="ECO:0000256" key="16">
    <source>
        <dbReference type="RuleBase" id="RU362067"/>
    </source>
</evidence>
<keyword evidence="19" id="KW-1185">Reference proteome</keyword>
<dbReference type="Gene3D" id="1.10.405.10">
    <property type="entry name" value="Guanine Nucleotide Dissociation Inhibitor, domain 1"/>
    <property type="match status" value="1"/>
</dbReference>
<protein>
    <recommendedName>
        <fullName evidence="16">Amine oxidase</fullName>
        <ecNumber evidence="16">1.4.3.-</ecNumber>
    </recommendedName>
</protein>
<dbReference type="InterPro" id="IPR001613">
    <property type="entry name" value="Flavin_amine_oxidase"/>
</dbReference>
<feature type="binding site" evidence="15">
    <location>
        <position position="477"/>
    </location>
    <ligand>
        <name>FAD</name>
        <dbReference type="ChEBI" id="CHEBI:57692"/>
    </ligand>
</feature>
<evidence type="ECO:0000259" key="18">
    <source>
        <dbReference type="Pfam" id="PF01593"/>
    </source>
</evidence>
<dbReference type="InterPro" id="IPR050281">
    <property type="entry name" value="Flavin_monoamine_oxidase"/>
</dbReference>